<organism evidence="1 2">
    <name type="scientific">Alishewanella aestuarii B11</name>
    <dbReference type="NCBI Taxonomy" id="1197174"/>
    <lineage>
        <taxon>Bacteria</taxon>
        <taxon>Pseudomonadati</taxon>
        <taxon>Pseudomonadota</taxon>
        <taxon>Gammaproteobacteria</taxon>
        <taxon>Alteromonadales</taxon>
        <taxon>Alteromonadaceae</taxon>
        <taxon>Alishewanella</taxon>
    </lineage>
</organism>
<protein>
    <submittedName>
        <fullName evidence="1">Uncharacterized protein</fullName>
    </submittedName>
</protein>
<dbReference type="PATRIC" id="fig|1197174.4.peg.1798"/>
<reference evidence="1 2" key="1">
    <citation type="journal article" date="2012" name="J. Bacteriol.">
        <title>Genome Sequence of Pectin-Degrading Alishewanella aestuarii Strain B11T, Isolated from Tidal Flat Sediment.</title>
        <authorList>
            <person name="Jung J."/>
            <person name="Choi S."/>
            <person name="Chun J."/>
            <person name="Park W."/>
        </authorList>
    </citation>
    <scope>NUCLEOTIDE SEQUENCE [LARGE SCALE GENOMIC DNA]</scope>
    <source>
        <strain evidence="1 2">B11</strain>
    </source>
</reference>
<proteinExistence type="predicted"/>
<accession>J1QIX7</accession>
<dbReference type="Proteomes" id="UP000012043">
    <property type="component" value="Unassembled WGS sequence"/>
</dbReference>
<evidence type="ECO:0000313" key="2">
    <source>
        <dbReference type="Proteomes" id="UP000012043"/>
    </source>
</evidence>
<name>J1QIX7_9ALTE</name>
<keyword evidence="2" id="KW-1185">Reference proteome</keyword>
<gene>
    <name evidence="1" type="ORF">AEST_18400</name>
</gene>
<dbReference type="RefSeq" id="WP_008608601.1">
    <property type="nucleotide sequence ID" value="NZ_ALAB01000024.1"/>
</dbReference>
<evidence type="ECO:0000313" key="1">
    <source>
        <dbReference type="EMBL" id="EJI85501.1"/>
    </source>
</evidence>
<dbReference type="EMBL" id="ALAB01000024">
    <property type="protein sequence ID" value="EJI85501.1"/>
    <property type="molecule type" value="Genomic_DNA"/>
</dbReference>
<comment type="caution">
    <text evidence="1">The sequence shown here is derived from an EMBL/GenBank/DDBJ whole genome shotgun (WGS) entry which is preliminary data.</text>
</comment>
<dbReference type="AlphaFoldDB" id="J1QIX7"/>
<sequence length="103" mass="11822">MVTIELERISNFLLLPTIAAEEDYVLTQGQDELSWFVLTAAYNTQILQQLADQLPNEAQSRLLLMMQGTFLPLERQGNLLLLPQLVCNEDRRAQFYLKVAPNK</sequence>